<dbReference type="ExpressionAtlas" id="C0HF89">
    <property type="expression patterns" value="baseline and differential"/>
</dbReference>
<sequence length="63" mass="7078">MKYIDESRSGFKLVKVLLKNASALETMTIVPSMDGLEQAKFRRRVLKLRKSSQNASVQFCTAG</sequence>
<accession>C0HF89</accession>
<dbReference type="GeneID" id="100284764"/>
<evidence type="ECO:0008006" key="2">
    <source>
        <dbReference type="Google" id="ProtNLM"/>
    </source>
</evidence>
<name>C0HF89_MAIZE</name>
<dbReference type="KEGG" id="zma:100284764"/>
<dbReference type="OrthoDB" id="612216at2759"/>
<evidence type="ECO:0000313" key="1">
    <source>
        <dbReference type="EMBL" id="ACN25692.1"/>
    </source>
</evidence>
<dbReference type="RefSeq" id="NP_001151131.2">
    <property type="nucleotide sequence ID" value="NM_001157659.2"/>
</dbReference>
<proteinExistence type="evidence at transcript level"/>
<dbReference type="AlphaFoldDB" id="C0HF89"/>
<organism evidence="1">
    <name type="scientific">Zea mays</name>
    <name type="common">Maize</name>
    <dbReference type="NCBI Taxonomy" id="4577"/>
    <lineage>
        <taxon>Eukaryota</taxon>
        <taxon>Viridiplantae</taxon>
        <taxon>Streptophyta</taxon>
        <taxon>Embryophyta</taxon>
        <taxon>Tracheophyta</taxon>
        <taxon>Spermatophyta</taxon>
        <taxon>Magnoliopsida</taxon>
        <taxon>Liliopsida</taxon>
        <taxon>Poales</taxon>
        <taxon>Poaceae</taxon>
        <taxon>PACMAD clade</taxon>
        <taxon>Panicoideae</taxon>
        <taxon>Andropogonodae</taxon>
        <taxon>Andropogoneae</taxon>
        <taxon>Tripsacinae</taxon>
        <taxon>Zea</taxon>
    </lineage>
</organism>
<dbReference type="EMBL" id="BT060995">
    <property type="protein sequence ID" value="ACN25692.1"/>
    <property type="molecule type" value="mRNA"/>
</dbReference>
<reference evidence="1" key="1">
    <citation type="journal article" date="2009" name="PLoS Genet.">
        <title>Sequencing, mapping, and analysis of 27,455 maize full-length cDNAs.</title>
        <authorList>
            <person name="Soderlund C."/>
            <person name="Descour A."/>
            <person name="Kudrna D."/>
            <person name="Bomhoff M."/>
            <person name="Boyd L."/>
            <person name="Currie J."/>
            <person name="Angelova A."/>
            <person name="Collura K."/>
            <person name="Wissotski M."/>
            <person name="Ashley E."/>
            <person name="Morrow D."/>
            <person name="Fernandes J."/>
            <person name="Walbot V."/>
            <person name="Yu Y."/>
        </authorList>
    </citation>
    <scope>NUCLEOTIDE SEQUENCE</scope>
    <source>
        <strain evidence="1">B73</strain>
    </source>
</reference>
<protein>
    <recommendedName>
        <fullName evidence="2">FBD domain-containing protein</fullName>
    </recommendedName>
</protein>